<dbReference type="GO" id="GO:0030687">
    <property type="term" value="C:preribosome, large subunit precursor"/>
    <property type="evidence" value="ECO:0007669"/>
    <property type="project" value="TreeGrafter"/>
</dbReference>
<protein>
    <recommendedName>
        <fullName evidence="3">Brix domain-containing protein</fullName>
    </recommendedName>
</protein>
<keyword evidence="5" id="KW-1185">Reference proteome</keyword>
<dbReference type="PANTHER" id="PTHR12661:SF5">
    <property type="entry name" value="SUPPRESSOR OF SWI4 1 HOMOLOG"/>
    <property type="match status" value="1"/>
</dbReference>
<reference evidence="4 5" key="1">
    <citation type="submission" date="2022-11" db="EMBL/GenBank/DDBJ databases">
        <title>Whole genome sequence of Eschrichtius robustus ER-17-0199.</title>
        <authorList>
            <person name="Bruniche-Olsen A."/>
            <person name="Black A.N."/>
            <person name="Fields C.J."/>
            <person name="Walden K."/>
            <person name="Dewoody J.A."/>
        </authorList>
    </citation>
    <scope>NUCLEOTIDE SEQUENCE [LARGE SCALE GENOMIC DNA]</scope>
    <source>
        <strain evidence="4">ER-17-0199</strain>
        <tissue evidence="4">Blubber</tissue>
    </source>
</reference>
<dbReference type="PROSITE" id="PS50833">
    <property type="entry name" value="BRIX"/>
    <property type="match status" value="1"/>
</dbReference>
<dbReference type="EMBL" id="JAIQCJ010000082">
    <property type="protein sequence ID" value="KAJ8798182.1"/>
    <property type="molecule type" value="Genomic_DNA"/>
</dbReference>
<evidence type="ECO:0000256" key="2">
    <source>
        <dbReference type="SAM" id="MobiDB-lite"/>
    </source>
</evidence>
<dbReference type="GO" id="GO:0006364">
    <property type="term" value="P:rRNA processing"/>
    <property type="evidence" value="ECO:0007669"/>
    <property type="project" value="InterPro"/>
</dbReference>
<gene>
    <name evidence="4" type="ORF">J1605_016815</name>
</gene>
<comment type="caution">
    <text evidence="4">The sequence shown here is derived from an EMBL/GenBank/DDBJ whole genome shotgun (WGS) entry which is preliminary data.</text>
</comment>
<feature type="domain" description="Brix" evidence="3">
    <location>
        <begin position="1"/>
        <end position="193"/>
    </location>
</feature>
<dbReference type="Pfam" id="PF04427">
    <property type="entry name" value="Brix"/>
    <property type="match status" value="1"/>
</dbReference>
<feature type="compositionally biased region" description="Basic and acidic residues" evidence="2">
    <location>
        <begin position="354"/>
        <end position="365"/>
    </location>
</feature>
<dbReference type="AlphaFoldDB" id="A0AB34HZF8"/>
<dbReference type="GO" id="GO:0000027">
    <property type="term" value="P:ribosomal large subunit assembly"/>
    <property type="evidence" value="ECO:0007669"/>
    <property type="project" value="TreeGrafter"/>
</dbReference>
<accession>A0AB34HZF8</accession>
<feature type="region of interest" description="Disordered" evidence="2">
    <location>
        <begin position="335"/>
        <end position="400"/>
    </location>
</feature>
<dbReference type="InterPro" id="IPR045112">
    <property type="entry name" value="PPAN-like"/>
</dbReference>
<proteinExistence type="predicted"/>
<evidence type="ECO:0000256" key="1">
    <source>
        <dbReference type="ARBA" id="ARBA00004604"/>
    </source>
</evidence>
<name>A0AB34HZF8_ESCRO</name>
<evidence type="ECO:0000259" key="3">
    <source>
        <dbReference type="PROSITE" id="PS50833"/>
    </source>
</evidence>
<evidence type="ECO:0000313" key="5">
    <source>
        <dbReference type="Proteomes" id="UP001159641"/>
    </source>
</evidence>
<dbReference type="InterPro" id="IPR007109">
    <property type="entry name" value="Brix"/>
</dbReference>
<dbReference type="GO" id="GO:0019843">
    <property type="term" value="F:rRNA binding"/>
    <property type="evidence" value="ECO:0007669"/>
    <property type="project" value="InterPro"/>
</dbReference>
<dbReference type="Proteomes" id="UP001159641">
    <property type="component" value="Unassembled WGS sequence"/>
</dbReference>
<dbReference type="GO" id="GO:0005730">
    <property type="term" value="C:nucleolus"/>
    <property type="evidence" value="ECO:0007669"/>
    <property type="project" value="UniProtKB-SubCell"/>
</dbReference>
<evidence type="ECO:0000313" key="4">
    <source>
        <dbReference type="EMBL" id="KAJ8798182.1"/>
    </source>
</evidence>
<feature type="region of interest" description="Disordered" evidence="2">
    <location>
        <begin position="224"/>
        <end position="289"/>
    </location>
</feature>
<feature type="compositionally biased region" description="Basic residues" evidence="2">
    <location>
        <begin position="235"/>
        <end position="248"/>
    </location>
</feature>
<dbReference type="SMART" id="SM00879">
    <property type="entry name" value="Brix"/>
    <property type="match status" value="1"/>
</dbReference>
<dbReference type="PANTHER" id="PTHR12661">
    <property type="entry name" value="PETER PAN-RELATED"/>
    <property type="match status" value="1"/>
</dbReference>
<sequence>MRLPGGPTLTFRINKYTLVRDVVSSLRRHRMHEQQFAHPPLLVLNSFGPHGMHVKLMATMFQNLFPSINVHKVNLNTIKRCLLINYNPDSQELDFRHYSIRVVPVGASRGMKKLLQEKFPNMSRLQDVSELLATGAGLSESEAEPDGEHNITELPQAVAGRGNMRAQQSAVRLTEIGPRMTLQLIKIQEGVGEGNVLFHSFVHKTEEELQAVLAAKEEKLRLKAQRQDQQAQNVQRKRERREAHKKKSLAGMKQAQAEADGDSDAEDPGAPPEAEGVSQQEEEEDEAEYFRQAVGEEPDEGVWRAGVGVAGHRGLVCPCALLALTQSLPTDMFPKAAKWRRPAGPPGKKRRVNERKPDRGSDRRPPKAKGRHPGAQAKVGPRGAARDHRRGRPWPPKRVA</sequence>
<feature type="compositionally biased region" description="Basic residues" evidence="2">
    <location>
        <begin position="337"/>
        <end position="353"/>
    </location>
</feature>
<organism evidence="4 5">
    <name type="scientific">Eschrichtius robustus</name>
    <name type="common">California gray whale</name>
    <name type="synonym">Eschrichtius gibbosus</name>
    <dbReference type="NCBI Taxonomy" id="9764"/>
    <lineage>
        <taxon>Eukaryota</taxon>
        <taxon>Metazoa</taxon>
        <taxon>Chordata</taxon>
        <taxon>Craniata</taxon>
        <taxon>Vertebrata</taxon>
        <taxon>Euteleostomi</taxon>
        <taxon>Mammalia</taxon>
        <taxon>Eutheria</taxon>
        <taxon>Laurasiatheria</taxon>
        <taxon>Artiodactyla</taxon>
        <taxon>Whippomorpha</taxon>
        <taxon>Cetacea</taxon>
        <taxon>Mysticeti</taxon>
        <taxon>Eschrichtiidae</taxon>
        <taxon>Eschrichtius</taxon>
    </lineage>
</organism>
<comment type="subcellular location">
    <subcellularLocation>
        <location evidence="1">Nucleus</location>
        <location evidence="1">Nucleolus</location>
    </subcellularLocation>
</comment>